<evidence type="ECO:0000313" key="1">
    <source>
        <dbReference type="EMBL" id="NOU74040.1"/>
    </source>
</evidence>
<evidence type="ECO:0008006" key="3">
    <source>
        <dbReference type="Google" id="ProtNLM"/>
    </source>
</evidence>
<accession>A0ABX1XZN1</accession>
<dbReference type="Proteomes" id="UP000616779">
    <property type="component" value="Unassembled WGS sequence"/>
</dbReference>
<dbReference type="SUPFAM" id="SSF49785">
    <property type="entry name" value="Galactose-binding domain-like"/>
    <property type="match status" value="2"/>
</dbReference>
<dbReference type="InterPro" id="IPR008979">
    <property type="entry name" value="Galactose-bd-like_sf"/>
</dbReference>
<protein>
    <recommendedName>
        <fullName evidence="3">CBM-cenC domain-containing protein</fullName>
    </recommendedName>
</protein>
<comment type="caution">
    <text evidence="1">The sequence shown here is derived from an EMBL/GenBank/DDBJ whole genome shotgun (WGS) entry which is preliminary data.</text>
</comment>
<dbReference type="SUPFAM" id="SSF101908">
    <property type="entry name" value="Putative isomerase YbhE"/>
    <property type="match status" value="1"/>
</dbReference>
<organism evidence="1 2">
    <name type="scientific">Paenibacillus phytorum</name>
    <dbReference type="NCBI Taxonomy" id="2654977"/>
    <lineage>
        <taxon>Bacteria</taxon>
        <taxon>Bacillati</taxon>
        <taxon>Bacillota</taxon>
        <taxon>Bacilli</taxon>
        <taxon>Bacillales</taxon>
        <taxon>Paenibacillaceae</taxon>
        <taxon>Paenibacillus</taxon>
    </lineage>
</organism>
<keyword evidence="2" id="KW-1185">Reference proteome</keyword>
<sequence length="999" mass="105856">MKAITFRPMWIRLVCMVFSCLLIISCLQNLDARASGITISIPNSSFEDAGTGIPHWTTHPTYGQNTATVSSEKAYTGLNSMKMVDTSTSGSLARISEKVSITQNEEYTASTFAYIEQGSIDVWLIFYNGTTETIVAPTGVTPALNQWTKRSITAKAPAGTTQVAVMVYSSLASVTTAYVDDVSIGQTVKNAGFEDSLSGTWTVSSGAAVSTVQKTGGTYSLKLDDSSPTTASTAESSNVTVYSGTRVGATAKIYASSGSGLSIHLLFKNSAGTVIKDFANDFTGTASQWSPVSVSATAPTGTASVSVYLTTGTTTSMVAYVDDVTLDRPIEYNLGTQIMNNPLDVAVFGKDASGNTDLMYVGSSGFPSKLVVYDARTGELLDDRDLMVDPNNTKIEAVWGMTVATDKSVYLGTANKKTMFRYLPGTVSTVNGIKVITGSSLLPITLPTGMDVIWDVTAGSNGKVYGGTSTGGKAYQYDPTGGTVVLNSGLPIVSGLDFVRSIAYASDTEVYMGMGPTSNATIIRFNPTNGTQTTISPPNYGSKFVNGLNYISNGSTSRVFAQLSAGPTLVLDSTTGAIASSLSDIDSRGVSMKHPSDDKVFYTKGNTLYSYDISSAAELNLGDVGGSAAGYTFLTDAGNTYLYAALKSGKILKYKLAATPTIDTQTSFVIPESVTKIRSLVKGPADNIYTSGYLLGGMGIYNPDTSEEKRYKGAGQAENMTTMGNNLYLGIYPGAWIKKYDTTSTWNDTTNPSLLFQDIDDAPYKQDRPFGMLAEPSMNRLYVGSVASSGNNKGSFTVYDLSTSQQVTTINDIVYHQSVISLAYKNNKIFGGTSVYGGISSTVDATEGKVFVWNTTGANSTPVPQFVPAPGRKVISDLIVGPDGKIWGLAEGNSSGNSSHDTTVDLFIIDPNNPDAAHTTVYPDKFSSIPVSWQGGKMVVGNDGNVYVSIGAKLYAIDATSANKDAVSLIGAGVTLLTTDKYGDLYYVKHEINLYKYDK</sequence>
<reference evidence="1 2" key="1">
    <citation type="submission" date="2019-10" db="EMBL/GenBank/DDBJ databases">
        <title>Description of Paenibacillus terrestris sp. nov.</title>
        <authorList>
            <person name="Carlier A."/>
            <person name="Qi S."/>
        </authorList>
    </citation>
    <scope>NUCLEOTIDE SEQUENCE [LARGE SCALE GENOMIC DNA]</scope>
    <source>
        <strain evidence="1 2">LMG 31458</strain>
    </source>
</reference>
<proteinExistence type="predicted"/>
<gene>
    <name evidence="1" type="ORF">GC098_22005</name>
</gene>
<dbReference type="PROSITE" id="PS51257">
    <property type="entry name" value="PROKAR_LIPOPROTEIN"/>
    <property type="match status" value="1"/>
</dbReference>
<evidence type="ECO:0000313" key="2">
    <source>
        <dbReference type="Proteomes" id="UP000616779"/>
    </source>
</evidence>
<dbReference type="Gene3D" id="2.60.120.260">
    <property type="entry name" value="Galactose-binding domain-like"/>
    <property type="match status" value="2"/>
</dbReference>
<dbReference type="RefSeq" id="WP_171645447.1">
    <property type="nucleotide sequence ID" value="NZ_WHOA01000148.1"/>
</dbReference>
<dbReference type="EMBL" id="WHOA01000148">
    <property type="protein sequence ID" value="NOU74040.1"/>
    <property type="molecule type" value="Genomic_DNA"/>
</dbReference>
<dbReference type="SUPFAM" id="SSF63829">
    <property type="entry name" value="Calcium-dependent phosphotriesterase"/>
    <property type="match status" value="1"/>
</dbReference>
<name>A0ABX1XZN1_9BACL</name>